<dbReference type="PANTHER" id="PTHR11346">
    <property type="entry name" value="GALECTIN"/>
    <property type="match status" value="1"/>
</dbReference>
<dbReference type="CDD" id="cd00070">
    <property type="entry name" value="GLECT"/>
    <property type="match status" value="1"/>
</dbReference>
<dbReference type="Pfam" id="PF00337">
    <property type="entry name" value="Gal-bind_lectin"/>
    <property type="match status" value="1"/>
</dbReference>
<evidence type="ECO:0000313" key="6">
    <source>
        <dbReference type="Proteomes" id="UP000314987"/>
    </source>
</evidence>
<reference evidence="5" key="2">
    <citation type="submission" date="2025-08" db="UniProtKB">
        <authorList>
            <consortium name="Ensembl"/>
        </authorList>
    </citation>
    <scope>IDENTIFICATION</scope>
</reference>
<dbReference type="AlphaFoldDB" id="A0A4X2M8G4"/>
<evidence type="ECO:0000256" key="2">
    <source>
        <dbReference type="RuleBase" id="RU102079"/>
    </source>
</evidence>
<dbReference type="SMART" id="SM00276">
    <property type="entry name" value="GLECT"/>
    <property type="match status" value="1"/>
</dbReference>
<dbReference type="GO" id="GO:0005737">
    <property type="term" value="C:cytoplasm"/>
    <property type="evidence" value="ECO:0007669"/>
    <property type="project" value="TreeGrafter"/>
</dbReference>
<proteinExistence type="predicted"/>
<dbReference type="Gene3D" id="2.60.120.200">
    <property type="match status" value="1"/>
</dbReference>
<sequence length="206" mass="24191">MTEERTRSTTVWKDNMMPSSNPQNVIHNPVIPYVGTHSEELQPGKMVVIHGHVPDDADRFQVDFQCGSSVKPRADVAFHFNPKFTRLGYIVCNTLMKEKWRWEEITYEMPFEKGKPFEIMIMVLKDKFQVAVNGKRLLSYRHRIEPEKIDTLGIYGKVQIVSIEFYSNCGKLSRVVWCAFRIAFLIVLFTFRNQDLIMQKFFTKYP</sequence>
<keyword evidence="3" id="KW-1133">Transmembrane helix</keyword>
<dbReference type="OMA" id="ETHSYNA"/>
<dbReference type="GeneTree" id="ENSGT00940000155727"/>
<protein>
    <recommendedName>
        <fullName evidence="2">Galectin</fullName>
    </recommendedName>
</protein>
<dbReference type="SMART" id="SM00908">
    <property type="entry name" value="Gal-bind_lectin"/>
    <property type="match status" value="1"/>
</dbReference>
<evidence type="ECO:0000313" key="5">
    <source>
        <dbReference type="Ensembl" id="ENSVURP00010030536.1"/>
    </source>
</evidence>
<feature type="domain" description="Galectin" evidence="4">
    <location>
        <begin position="33"/>
        <end position="166"/>
    </location>
</feature>
<gene>
    <name evidence="5" type="primary">LOC114029311</name>
</gene>
<dbReference type="Ensembl" id="ENSVURT00010034766.1">
    <property type="protein sequence ID" value="ENSVURP00010030536.1"/>
    <property type="gene ID" value="ENSVURG00010023350.1"/>
</dbReference>
<dbReference type="InterPro" id="IPR013320">
    <property type="entry name" value="ConA-like_dom_sf"/>
</dbReference>
<dbReference type="PROSITE" id="PS51304">
    <property type="entry name" value="GALECTIN"/>
    <property type="match status" value="1"/>
</dbReference>
<reference evidence="6" key="1">
    <citation type="submission" date="2018-12" db="EMBL/GenBank/DDBJ databases">
        <authorList>
            <person name="Yazar S."/>
        </authorList>
    </citation>
    <scope>NUCLEOTIDE SEQUENCE [LARGE SCALE GENOMIC DNA]</scope>
</reference>
<dbReference type="InterPro" id="IPR001079">
    <property type="entry name" value="Galectin_CRD"/>
</dbReference>
<keyword evidence="3" id="KW-0472">Membrane</keyword>
<evidence type="ECO:0000256" key="1">
    <source>
        <dbReference type="ARBA" id="ARBA00022734"/>
    </source>
</evidence>
<dbReference type="FunFam" id="2.60.120.200:FF:000054">
    <property type="entry name" value="Galectin"/>
    <property type="match status" value="1"/>
</dbReference>
<dbReference type="SUPFAM" id="SSF49899">
    <property type="entry name" value="Concanavalin A-like lectins/glucanases"/>
    <property type="match status" value="1"/>
</dbReference>
<evidence type="ECO:0000256" key="3">
    <source>
        <dbReference type="SAM" id="Phobius"/>
    </source>
</evidence>
<dbReference type="Proteomes" id="UP000314987">
    <property type="component" value="Unassembled WGS sequence"/>
</dbReference>
<reference evidence="5" key="3">
    <citation type="submission" date="2025-09" db="UniProtKB">
        <authorList>
            <consortium name="Ensembl"/>
        </authorList>
    </citation>
    <scope>IDENTIFICATION</scope>
</reference>
<dbReference type="GO" id="GO:0030246">
    <property type="term" value="F:carbohydrate binding"/>
    <property type="evidence" value="ECO:0007669"/>
    <property type="project" value="UniProtKB-UniRule"/>
</dbReference>
<evidence type="ECO:0000259" key="4">
    <source>
        <dbReference type="PROSITE" id="PS51304"/>
    </source>
</evidence>
<dbReference type="STRING" id="29139.ENSVURP00010030536"/>
<organism evidence="5 6">
    <name type="scientific">Vombatus ursinus</name>
    <name type="common">Common wombat</name>
    <dbReference type="NCBI Taxonomy" id="29139"/>
    <lineage>
        <taxon>Eukaryota</taxon>
        <taxon>Metazoa</taxon>
        <taxon>Chordata</taxon>
        <taxon>Craniata</taxon>
        <taxon>Vertebrata</taxon>
        <taxon>Euteleostomi</taxon>
        <taxon>Mammalia</taxon>
        <taxon>Metatheria</taxon>
        <taxon>Diprotodontia</taxon>
        <taxon>Vombatidae</taxon>
        <taxon>Vombatus</taxon>
    </lineage>
</organism>
<feature type="transmembrane region" description="Helical" evidence="3">
    <location>
        <begin position="172"/>
        <end position="191"/>
    </location>
</feature>
<name>A0A4X2M8G4_VOMUR</name>
<dbReference type="PANTHER" id="PTHR11346:SF111">
    <property type="entry name" value="GALECTIN-12"/>
    <property type="match status" value="1"/>
</dbReference>
<keyword evidence="6" id="KW-1185">Reference proteome</keyword>
<keyword evidence="1 2" id="KW-0430">Lectin</keyword>
<dbReference type="InterPro" id="IPR044156">
    <property type="entry name" value="Galectin-like"/>
</dbReference>
<accession>A0A4X2M8G4</accession>
<keyword evidence="3" id="KW-0812">Transmembrane</keyword>